<dbReference type="AlphaFoldDB" id="A0A9D5H680"/>
<dbReference type="Proteomes" id="UP001085076">
    <property type="component" value="Miscellaneous, Linkage group lg08"/>
</dbReference>
<name>A0A9D5H680_9LILI</name>
<reference evidence="1" key="2">
    <citation type="journal article" date="2022" name="Hortic Res">
        <title>The genome of Dioscorea zingiberensis sheds light on the biosynthesis, origin and evolution of the medicinally important diosgenin saponins.</title>
        <authorList>
            <person name="Li Y."/>
            <person name="Tan C."/>
            <person name="Li Z."/>
            <person name="Guo J."/>
            <person name="Li S."/>
            <person name="Chen X."/>
            <person name="Wang C."/>
            <person name="Dai X."/>
            <person name="Yang H."/>
            <person name="Song W."/>
            <person name="Hou L."/>
            <person name="Xu J."/>
            <person name="Tong Z."/>
            <person name="Xu A."/>
            <person name="Yuan X."/>
            <person name="Wang W."/>
            <person name="Yang Q."/>
            <person name="Chen L."/>
            <person name="Sun Z."/>
            <person name="Wang K."/>
            <person name="Pan B."/>
            <person name="Chen J."/>
            <person name="Bao Y."/>
            <person name="Liu F."/>
            <person name="Qi X."/>
            <person name="Gang D.R."/>
            <person name="Wen J."/>
            <person name="Li J."/>
        </authorList>
    </citation>
    <scope>NUCLEOTIDE SEQUENCE</scope>
    <source>
        <strain evidence="1">Dzin_1.0</strain>
    </source>
</reference>
<comment type="caution">
    <text evidence="1">The sequence shown here is derived from an EMBL/GenBank/DDBJ whole genome shotgun (WGS) entry which is preliminary data.</text>
</comment>
<dbReference type="EMBL" id="JAGGNH010000008">
    <property type="protein sequence ID" value="KAJ0964984.1"/>
    <property type="molecule type" value="Genomic_DNA"/>
</dbReference>
<sequence length="143" mass="16176">MSVSPTRVVSTASGSMSISRWAGVLELRLARLGSLDSLSRVVVDSKKFLGLKSVPDVVEYLHSGESLGKVLDKLTEKDNRLPSKRLADRSKRVQAPNFILQVHELLKLFNEVEVALEHLLFRISSNWLLESEGRQTHFIFVYR</sequence>
<reference evidence="1" key="1">
    <citation type="submission" date="2021-03" db="EMBL/GenBank/DDBJ databases">
        <authorList>
            <person name="Li Z."/>
            <person name="Yang C."/>
        </authorList>
    </citation>
    <scope>NUCLEOTIDE SEQUENCE</scope>
    <source>
        <strain evidence="1">Dzin_1.0</strain>
        <tissue evidence="1">Leaf</tissue>
    </source>
</reference>
<evidence type="ECO:0000313" key="1">
    <source>
        <dbReference type="EMBL" id="KAJ0964984.1"/>
    </source>
</evidence>
<keyword evidence="2" id="KW-1185">Reference proteome</keyword>
<accession>A0A9D5H680</accession>
<protein>
    <submittedName>
        <fullName evidence="1">Uncharacterized protein</fullName>
    </submittedName>
</protein>
<dbReference type="OrthoDB" id="2015515at2759"/>
<evidence type="ECO:0000313" key="2">
    <source>
        <dbReference type="Proteomes" id="UP001085076"/>
    </source>
</evidence>
<proteinExistence type="predicted"/>
<gene>
    <name evidence="1" type="ORF">J5N97_026122</name>
</gene>
<organism evidence="1 2">
    <name type="scientific">Dioscorea zingiberensis</name>
    <dbReference type="NCBI Taxonomy" id="325984"/>
    <lineage>
        <taxon>Eukaryota</taxon>
        <taxon>Viridiplantae</taxon>
        <taxon>Streptophyta</taxon>
        <taxon>Embryophyta</taxon>
        <taxon>Tracheophyta</taxon>
        <taxon>Spermatophyta</taxon>
        <taxon>Magnoliopsida</taxon>
        <taxon>Liliopsida</taxon>
        <taxon>Dioscoreales</taxon>
        <taxon>Dioscoreaceae</taxon>
        <taxon>Dioscorea</taxon>
    </lineage>
</organism>